<evidence type="ECO:0000256" key="5">
    <source>
        <dbReference type="ARBA" id="ARBA00023163"/>
    </source>
</evidence>
<keyword evidence="6" id="KW-0597">Phosphoprotein</keyword>
<dbReference type="Gene3D" id="3.40.50.300">
    <property type="entry name" value="P-loop containing nucleotide triphosphate hydrolases"/>
    <property type="match status" value="1"/>
</dbReference>
<feature type="domain" description="Sigma-54 factor interaction" evidence="7">
    <location>
        <begin position="141"/>
        <end position="370"/>
    </location>
</feature>
<evidence type="ECO:0000256" key="4">
    <source>
        <dbReference type="ARBA" id="ARBA00023125"/>
    </source>
</evidence>
<gene>
    <name evidence="9" type="ORF">AB2Z07_04015</name>
</gene>
<dbReference type="RefSeq" id="WP_370735315.1">
    <property type="nucleotide sequence ID" value="NZ_JBFSOO010000002.1"/>
</dbReference>
<dbReference type="Pfam" id="PF00072">
    <property type="entry name" value="Response_reg"/>
    <property type="match status" value="1"/>
</dbReference>
<dbReference type="InterPro" id="IPR025662">
    <property type="entry name" value="Sigma_54_int_dom_ATP-bd_1"/>
</dbReference>
<dbReference type="PROSITE" id="PS00676">
    <property type="entry name" value="SIGMA54_INTERACT_2"/>
    <property type="match status" value="1"/>
</dbReference>
<dbReference type="SMART" id="SM00448">
    <property type="entry name" value="REC"/>
    <property type="match status" value="1"/>
</dbReference>
<evidence type="ECO:0000313" key="9">
    <source>
        <dbReference type="EMBL" id="MEZ6852700.1"/>
    </source>
</evidence>
<dbReference type="InterPro" id="IPR002078">
    <property type="entry name" value="Sigma_54_int"/>
</dbReference>
<dbReference type="PRINTS" id="PR01590">
    <property type="entry name" value="HTHFIS"/>
</dbReference>
<sequence length="451" mass="50328">MSAQVLIVDDDLAHRSMLKILIKGWGYDVAEADDGDVAVEMVRKQSYDSILMDIRMVNMDGITALELIKEYNPSIPILIMTAFSSVDTAVKALKIGAYDYLTKPLDFEVLQLTLERMLDHTRIVSENEELGSCLEPNNMGMVGNSDVIKELRKIIATIAPSDASVLITGESGTGKELVANAIHSASNRADQKFVAINCAALSENLLESELFGHERGAFTGADRRREGRFVQADGGTLFLDEVGEIPVALQPKLLRALQQGEVQRVGSDTVEKVDVRVITATNRDLPEEVEHGNFREDLYYRLNVIALRVPALRERPSDIPLLAEYFLKKYSNKNRKNIKGLAPQAMDTLIRYAWPGNVRELENVIERAVIMTMGEYISTRELPLSLSVKENEAPIQQAQVSVLTGMSLDELERKAILATLEECEHNKSKTARRLGITRATLHNKLKRYGFE</sequence>
<dbReference type="CDD" id="cd00156">
    <property type="entry name" value="REC"/>
    <property type="match status" value="1"/>
</dbReference>
<keyword evidence="2" id="KW-0067">ATP-binding</keyword>
<evidence type="ECO:0000313" key="10">
    <source>
        <dbReference type="Proteomes" id="UP001568358"/>
    </source>
</evidence>
<dbReference type="InterPro" id="IPR002197">
    <property type="entry name" value="HTH_Fis"/>
</dbReference>
<dbReference type="InterPro" id="IPR058031">
    <property type="entry name" value="AAA_lid_NorR"/>
</dbReference>
<keyword evidence="10" id="KW-1185">Reference proteome</keyword>
<comment type="caution">
    <text evidence="9">The sequence shown here is derived from an EMBL/GenBank/DDBJ whole genome shotgun (WGS) entry which is preliminary data.</text>
</comment>
<dbReference type="Pfam" id="PF25601">
    <property type="entry name" value="AAA_lid_14"/>
    <property type="match status" value="1"/>
</dbReference>
<evidence type="ECO:0000259" key="7">
    <source>
        <dbReference type="PROSITE" id="PS50045"/>
    </source>
</evidence>
<dbReference type="SUPFAM" id="SSF46689">
    <property type="entry name" value="Homeodomain-like"/>
    <property type="match status" value="1"/>
</dbReference>
<keyword evidence="4" id="KW-0238">DNA-binding</keyword>
<dbReference type="SMART" id="SM00382">
    <property type="entry name" value="AAA"/>
    <property type="match status" value="1"/>
</dbReference>
<dbReference type="Gene3D" id="1.10.8.60">
    <property type="match status" value="1"/>
</dbReference>
<dbReference type="InterPro" id="IPR011006">
    <property type="entry name" value="CheY-like_superfamily"/>
</dbReference>
<dbReference type="SUPFAM" id="SSF52172">
    <property type="entry name" value="CheY-like"/>
    <property type="match status" value="1"/>
</dbReference>
<dbReference type="InterPro" id="IPR025943">
    <property type="entry name" value="Sigma_54_int_dom_ATP-bd_2"/>
</dbReference>
<dbReference type="SUPFAM" id="SSF52540">
    <property type="entry name" value="P-loop containing nucleoside triphosphate hydrolases"/>
    <property type="match status" value="1"/>
</dbReference>
<name>A0ABV4JPN6_9BACT</name>
<dbReference type="Gene3D" id="3.40.50.2300">
    <property type="match status" value="1"/>
</dbReference>
<dbReference type="Proteomes" id="UP001568358">
    <property type="component" value="Unassembled WGS sequence"/>
</dbReference>
<dbReference type="Pfam" id="PF00158">
    <property type="entry name" value="Sigma54_activat"/>
    <property type="match status" value="1"/>
</dbReference>
<evidence type="ECO:0000256" key="1">
    <source>
        <dbReference type="ARBA" id="ARBA00022741"/>
    </source>
</evidence>
<protein>
    <submittedName>
        <fullName evidence="9">Sigma-54-dependent transcriptional regulator</fullName>
    </submittedName>
</protein>
<dbReference type="Pfam" id="PF02954">
    <property type="entry name" value="HTH_8"/>
    <property type="match status" value="1"/>
</dbReference>
<dbReference type="PANTHER" id="PTHR32071:SF117">
    <property type="entry name" value="PTS-DEPENDENT DIHYDROXYACETONE KINASE OPERON REGULATORY PROTEIN-RELATED"/>
    <property type="match status" value="1"/>
</dbReference>
<organism evidence="9 10">
    <name type="scientific">Halodesulfovibrio aestuarii</name>
    <dbReference type="NCBI Taxonomy" id="126333"/>
    <lineage>
        <taxon>Bacteria</taxon>
        <taxon>Pseudomonadati</taxon>
        <taxon>Thermodesulfobacteriota</taxon>
        <taxon>Desulfovibrionia</taxon>
        <taxon>Desulfovibrionales</taxon>
        <taxon>Desulfovibrionaceae</taxon>
        <taxon>Halodesulfovibrio</taxon>
    </lineage>
</organism>
<dbReference type="PROSITE" id="PS50045">
    <property type="entry name" value="SIGMA54_INTERACT_4"/>
    <property type="match status" value="1"/>
</dbReference>
<accession>A0ABV4JPN6</accession>
<dbReference type="PROSITE" id="PS50110">
    <property type="entry name" value="RESPONSE_REGULATORY"/>
    <property type="match status" value="1"/>
</dbReference>
<dbReference type="CDD" id="cd00009">
    <property type="entry name" value="AAA"/>
    <property type="match status" value="1"/>
</dbReference>
<keyword evidence="5" id="KW-0804">Transcription</keyword>
<feature type="domain" description="Response regulatory" evidence="8">
    <location>
        <begin position="4"/>
        <end position="118"/>
    </location>
</feature>
<keyword evidence="1" id="KW-0547">Nucleotide-binding</keyword>
<evidence type="ECO:0000256" key="3">
    <source>
        <dbReference type="ARBA" id="ARBA00023015"/>
    </source>
</evidence>
<dbReference type="InterPro" id="IPR027417">
    <property type="entry name" value="P-loop_NTPase"/>
</dbReference>
<dbReference type="PROSITE" id="PS00688">
    <property type="entry name" value="SIGMA54_INTERACT_3"/>
    <property type="match status" value="1"/>
</dbReference>
<dbReference type="PANTHER" id="PTHR32071">
    <property type="entry name" value="TRANSCRIPTIONAL REGULATORY PROTEIN"/>
    <property type="match status" value="1"/>
</dbReference>
<dbReference type="InterPro" id="IPR009057">
    <property type="entry name" value="Homeodomain-like_sf"/>
</dbReference>
<evidence type="ECO:0000259" key="8">
    <source>
        <dbReference type="PROSITE" id="PS50110"/>
    </source>
</evidence>
<proteinExistence type="predicted"/>
<dbReference type="PROSITE" id="PS00675">
    <property type="entry name" value="SIGMA54_INTERACT_1"/>
    <property type="match status" value="1"/>
</dbReference>
<dbReference type="InterPro" id="IPR003593">
    <property type="entry name" value="AAA+_ATPase"/>
</dbReference>
<dbReference type="Gene3D" id="1.10.10.60">
    <property type="entry name" value="Homeodomain-like"/>
    <property type="match status" value="1"/>
</dbReference>
<dbReference type="InterPro" id="IPR025944">
    <property type="entry name" value="Sigma_54_int_dom_CS"/>
</dbReference>
<evidence type="ECO:0000256" key="6">
    <source>
        <dbReference type="PROSITE-ProRule" id="PRU00169"/>
    </source>
</evidence>
<reference evidence="9 10" key="1">
    <citation type="submission" date="2024-07" db="EMBL/GenBank/DDBJ databases">
        <title>Active virus-host system and metabolic interactions in a Lokiarchaeon culture.</title>
        <authorList>
            <person name="Ponce Toledo R.I."/>
            <person name="Rodrigues Oliveira T."/>
            <person name="Schleper C."/>
        </authorList>
    </citation>
    <scope>NUCLEOTIDE SEQUENCE [LARGE SCALE GENOMIC DNA]</scope>
    <source>
        <strain evidence="9 10">B35</strain>
    </source>
</reference>
<dbReference type="InterPro" id="IPR001789">
    <property type="entry name" value="Sig_transdc_resp-reg_receiver"/>
</dbReference>
<keyword evidence="3" id="KW-0805">Transcription regulation</keyword>
<feature type="modified residue" description="4-aspartylphosphate" evidence="6">
    <location>
        <position position="53"/>
    </location>
</feature>
<dbReference type="EMBL" id="JBFSOO010000002">
    <property type="protein sequence ID" value="MEZ6852700.1"/>
    <property type="molecule type" value="Genomic_DNA"/>
</dbReference>
<evidence type="ECO:0000256" key="2">
    <source>
        <dbReference type="ARBA" id="ARBA00022840"/>
    </source>
</evidence>